<evidence type="ECO:0000313" key="1">
    <source>
        <dbReference type="EMBL" id="EAK3904376.1"/>
    </source>
</evidence>
<dbReference type="EMBL" id="AACFVE010000279">
    <property type="protein sequence ID" value="EAK3904376.1"/>
    <property type="molecule type" value="Genomic_DNA"/>
</dbReference>
<name>A0A5T0UGN3_CAMJU</name>
<proteinExistence type="predicted"/>
<feature type="non-terminal residue" evidence="1">
    <location>
        <position position="146"/>
    </location>
</feature>
<accession>A0A5T0UGN3</accession>
<protein>
    <submittedName>
        <fullName evidence="1">Uncharacterized protein</fullName>
    </submittedName>
</protein>
<gene>
    <name evidence="1" type="ORF">CW563_09890</name>
</gene>
<reference evidence="1" key="1">
    <citation type="submission" date="2018-06" db="EMBL/GenBank/DDBJ databases">
        <authorList>
            <consortium name="PulseNet: The National Subtyping Network for Foodborne Disease Surveillance"/>
            <person name="Tarr C.L."/>
            <person name="Trees E."/>
            <person name="Katz L.S."/>
            <person name="Carleton-Romer H.A."/>
            <person name="Stroika S."/>
            <person name="Kucerova Z."/>
            <person name="Roache K.F."/>
            <person name="Sabol A.L."/>
            <person name="Besser J."/>
            <person name="Gerner-Smidt P."/>
        </authorList>
    </citation>
    <scope>NUCLEOTIDE SEQUENCE</scope>
    <source>
        <strain evidence="1">PNUSAC003301</strain>
    </source>
</reference>
<dbReference type="AlphaFoldDB" id="A0A5T0UGN3"/>
<sequence length="146" mass="15606">MAKDGDQTETEPVMALVDVKNKQVSFPKAGFFPDLGKLPVLVTMYGASAKPDVHATRTLDQSLPQADAVLQMPDLTAQHEAEVASVVWSKKPALDQTTPKATGVVSVRFTDGTDLNVPVNVAVDPNMADLNTPLAQVVKTELNKLP</sequence>
<organism evidence="1">
    <name type="scientific">Campylobacter jejuni</name>
    <dbReference type="NCBI Taxonomy" id="197"/>
    <lineage>
        <taxon>Bacteria</taxon>
        <taxon>Pseudomonadati</taxon>
        <taxon>Campylobacterota</taxon>
        <taxon>Epsilonproteobacteria</taxon>
        <taxon>Campylobacterales</taxon>
        <taxon>Campylobacteraceae</taxon>
        <taxon>Campylobacter</taxon>
    </lineage>
</organism>
<comment type="caution">
    <text evidence="1">The sequence shown here is derived from an EMBL/GenBank/DDBJ whole genome shotgun (WGS) entry which is preliminary data.</text>
</comment>